<evidence type="ECO:0000256" key="6">
    <source>
        <dbReference type="ARBA" id="ARBA00022723"/>
    </source>
</evidence>
<evidence type="ECO:0000313" key="12">
    <source>
        <dbReference type="EMBL" id="KDR11338.1"/>
    </source>
</evidence>
<dbReference type="GO" id="GO:0061630">
    <property type="term" value="F:ubiquitin protein ligase activity"/>
    <property type="evidence" value="ECO:0007669"/>
    <property type="project" value="UniProtKB-EC"/>
</dbReference>
<dbReference type="EMBL" id="KK853101">
    <property type="protein sequence ID" value="KDR11338.1"/>
    <property type="molecule type" value="Genomic_DNA"/>
</dbReference>
<comment type="pathway">
    <text evidence="2">Protein modification; protein ubiquitination.</text>
</comment>
<evidence type="ECO:0000313" key="13">
    <source>
        <dbReference type="Proteomes" id="UP000027135"/>
    </source>
</evidence>
<dbReference type="InterPro" id="IPR013083">
    <property type="entry name" value="Znf_RING/FYVE/PHD"/>
</dbReference>
<dbReference type="GO" id="GO:0008270">
    <property type="term" value="F:zinc ion binding"/>
    <property type="evidence" value="ECO:0007669"/>
    <property type="project" value="UniProtKB-KW"/>
</dbReference>
<evidence type="ECO:0000256" key="4">
    <source>
        <dbReference type="ARBA" id="ARBA00012483"/>
    </source>
</evidence>
<comment type="similarity">
    <text evidence="3">Belongs to the SINA (Seven in absentia) family.</text>
</comment>
<feature type="domain" description="SIAH-type" evidence="11">
    <location>
        <begin position="66"/>
        <end position="130"/>
    </location>
</feature>
<proteinExistence type="inferred from homology"/>
<sequence>MEDLNQGLLSVLECMHCRQYMLPPIVSCENGHHVCNDCRAFLATCLVCYRPYLNIRNSLLENLARTSVFPCDKQPYGCKEIVPMDGVMDHQRTCPYSNYTRCPYAVLPTQICTWQGPLTDVRCHIHKYHEINICDVGGKFVSNLPHLRQNRGLSHQVIFTLNELFFCLWEMVEHDFCFSVFYIGPNFKARYFKYNLTVCTTLGQEAYSRNCCRIRNLDERNDCSRVSDYVMIPFSRIRRVLHLSERNQLQYSVDIFNASVVRVQ</sequence>
<dbReference type="GO" id="GO:0016567">
    <property type="term" value="P:protein ubiquitination"/>
    <property type="evidence" value="ECO:0007669"/>
    <property type="project" value="UniProtKB-UniPathway"/>
</dbReference>
<evidence type="ECO:0000256" key="1">
    <source>
        <dbReference type="ARBA" id="ARBA00000900"/>
    </source>
</evidence>
<dbReference type="InterPro" id="IPR013010">
    <property type="entry name" value="Znf_SIAH"/>
</dbReference>
<evidence type="ECO:0000259" key="11">
    <source>
        <dbReference type="PROSITE" id="PS51081"/>
    </source>
</evidence>
<dbReference type="AlphaFoldDB" id="A0A067QP20"/>
<evidence type="ECO:0000256" key="8">
    <source>
        <dbReference type="ARBA" id="ARBA00022786"/>
    </source>
</evidence>
<dbReference type="Gene3D" id="3.30.40.10">
    <property type="entry name" value="Zinc/RING finger domain, C3HC4 (zinc finger)"/>
    <property type="match status" value="1"/>
</dbReference>
<evidence type="ECO:0000256" key="2">
    <source>
        <dbReference type="ARBA" id="ARBA00004906"/>
    </source>
</evidence>
<dbReference type="GO" id="GO:0043161">
    <property type="term" value="P:proteasome-mediated ubiquitin-dependent protein catabolic process"/>
    <property type="evidence" value="ECO:0007669"/>
    <property type="project" value="TreeGrafter"/>
</dbReference>
<keyword evidence="5" id="KW-0808">Transferase</keyword>
<comment type="catalytic activity">
    <reaction evidence="1">
        <text>S-ubiquitinyl-[E2 ubiquitin-conjugating enzyme]-L-cysteine + [acceptor protein]-L-lysine = [E2 ubiquitin-conjugating enzyme]-L-cysteine + N(6)-ubiquitinyl-[acceptor protein]-L-lysine.</text>
        <dbReference type="EC" id="2.3.2.27"/>
    </reaction>
</comment>
<keyword evidence="13" id="KW-1185">Reference proteome</keyword>
<keyword evidence="9" id="KW-0862">Zinc</keyword>
<dbReference type="EC" id="2.3.2.27" evidence="4"/>
<protein>
    <recommendedName>
        <fullName evidence="4">RING-type E3 ubiquitin transferase</fullName>
        <ecNumber evidence="4">2.3.2.27</ecNumber>
    </recommendedName>
</protein>
<keyword evidence="6" id="KW-0479">Metal-binding</keyword>
<evidence type="ECO:0000256" key="10">
    <source>
        <dbReference type="PROSITE-ProRule" id="PRU00455"/>
    </source>
</evidence>
<name>A0A067QP20_ZOONE</name>
<keyword evidence="8" id="KW-0833">Ubl conjugation pathway</keyword>
<dbReference type="GO" id="GO:0005737">
    <property type="term" value="C:cytoplasm"/>
    <property type="evidence" value="ECO:0007669"/>
    <property type="project" value="TreeGrafter"/>
</dbReference>
<dbReference type="InterPro" id="IPR049548">
    <property type="entry name" value="Sina-like_RING"/>
</dbReference>
<gene>
    <name evidence="12" type="ORF">L798_14880</name>
</gene>
<dbReference type="SUPFAM" id="SSF49599">
    <property type="entry name" value="TRAF domain-like"/>
    <property type="match status" value="1"/>
</dbReference>
<dbReference type="PANTHER" id="PTHR45877:SF2">
    <property type="entry name" value="E3 UBIQUITIN-PROTEIN LIGASE SINA-RELATED"/>
    <property type="match status" value="1"/>
</dbReference>
<dbReference type="Pfam" id="PF21362">
    <property type="entry name" value="Sina_RING"/>
    <property type="match status" value="1"/>
</dbReference>
<organism evidence="12 13">
    <name type="scientific">Zootermopsis nevadensis</name>
    <name type="common">Dampwood termite</name>
    <dbReference type="NCBI Taxonomy" id="136037"/>
    <lineage>
        <taxon>Eukaryota</taxon>
        <taxon>Metazoa</taxon>
        <taxon>Ecdysozoa</taxon>
        <taxon>Arthropoda</taxon>
        <taxon>Hexapoda</taxon>
        <taxon>Insecta</taxon>
        <taxon>Pterygota</taxon>
        <taxon>Neoptera</taxon>
        <taxon>Polyneoptera</taxon>
        <taxon>Dictyoptera</taxon>
        <taxon>Blattodea</taxon>
        <taxon>Blattoidea</taxon>
        <taxon>Termitoidae</taxon>
        <taxon>Termopsidae</taxon>
        <taxon>Zootermopsis</taxon>
    </lineage>
</organism>
<dbReference type="PROSITE" id="PS51081">
    <property type="entry name" value="ZF_SIAH"/>
    <property type="match status" value="1"/>
</dbReference>
<dbReference type="InterPro" id="IPR004162">
    <property type="entry name" value="SINA-like_animal"/>
</dbReference>
<evidence type="ECO:0000256" key="7">
    <source>
        <dbReference type="ARBA" id="ARBA00022771"/>
    </source>
</evidence>
<dbReference type="UniPathway" id="UPA00143"/>
<dbReference type="PANTHER" id="PTHR45877">
    <property type="entry name" value="E3 UBIQUITIN-PROTEIN LIGASE SIAH2"/>
    <property type="match status" value="1"/>
</dbReference>
<evidence type="ECO:0000256" key="3">
    <source>
        <dbReference type="ARBA" id="ARBA00009119"/>
    </source>
</evidence>
<evidence type="ECO:0000256" key="5">
    <source>
        <dbReference type="ARBA" id="ARBA00022679"/>
    </source>
</evidence>
<keyword evidence="7 10" id="KW-0863">Zinc-finger</keyword>
<dbReference type="eggNOG" id="KOG3002">
    <property type="taxonomic scope" value="Eukaryota"/>
</dbReference>
<dbReference type="Pfam" id="PF21361">
    <property type="entry name" value="Sina_ZnF"/>
    <property type="match status" value="1"/>
</dbReference>
<dbReference type="Proteomes" id="UP000027135">
    <property type="component" value="Unassembled WGS sequence"/>
</dbReference>
<accession>A0A067QP20</accession>
<evidence type="ECO:0000256" key="9">
    <source>
        <dbReference type="ARBA" id="ARBA00022833"/>
    </source>
</evidence>
<reference evidence="12 13" key="1">
    <citation type="journal article" date="2014" name="Nat. Commun.">
        <title>Molecular traces of alternative social organization in a termite genome.</title>
        <authorList>
            <person name="Terrapon N."/>
            <person name="Li C."/>
            <person name="Robertson H.M."/>
            <person name="Ji L."/>
            <person name="Meng X."/>
            <person name="Booth W."/>
            <person name="Chen Z."/>
            <person name="Childers C.P."/>
            <person name="Glastad K.M."/>
            <person name="Gokhale K."/>
            <person name="Gowin J."/>
            <person name="Gronenberg W."/>
            <person name="Hermansen R.A."/>
            <person name="Hu H."/>
            <person name="Hunt B.G."/>
            <person name="Huylmans A.K."/>
            <person name="Khalil S.M."/>
            <person name="Mitchell R.D."/>
            <person name="Munoz-Torres M.C."/>
            <person name="Mustard J.A."/>
            <person name="Pan H."/>
            <person name="Reese J.T."/>
            <person name="Scharf M.E."/>
            <person name="Sun F."/>
            <person name="Vogel H."/>
            <person name="Xiao J."/>
            <person name="Yang W."/>
            <person name="Yang Z."/>
            <person name="Yang Z."/>
            <person name="Zhou J."/>
            <person name="Zhu J."/>
            <person name="Brent C.S."/>
            <person name="Elsik C.G."/>
            <person name="Goodisman M.A."/>
            <person name="Liberles D.A."/>
            <person name="Roe R.M."/>
            <person name="Vargo E.L."/>
            <person name="Vilcinskas A."/>
            <person name="Wang J."/>
            <person name="Bornberg-Bauer E."/>
            <person name="Korb J."/>
            <person name="Zhang G."/>
            <person name="Liebig J."/>
        </authorList>
    </citation>
    <scope>NUCLEOTIDE SEQUENCE [LARGE SCALE GENOMIC DNA]</scope>
    <source>
        <tissue evidence="12">Whole organism</tissue>
    </source>
</reference>
<dbReference type="InParanoid" id="A0A067QP20"/>
<dbReference type="GO" id="GO:0031624">
    <property type="term" value="F:ubiquitin conjugating enzyme binding"/>
    <property type="evidence" value="ECO:0007669"/>
    <property type="project" value="TreeGrafter"/>
</dbReference>